<gene>
    <name evidence="4" type="ORF">QH948_07220</name>
</gene>
<dbReference type="InterPro" id="IPR022893">
    <property type="entry name" value="Shikimate_DH_fam"/>
</dbReference>
<dbReference type="Gene3D" id="3.40.50.10860">
    <property type="entry name" value="Leucine Dehydrogenase, chain A, domain 1"/>
    <property type="match status" value="1"/>
</dbReference>
<keyword evidence="2" id="KW-0028">Amino-acid biosynthesis</keyword>
<dbReference type="Gene3D" id="3.40.50.720">
    <property type="entry name" value="NAD(P)-binding Rossmann-like Domain"/>
    <property type="match status" value="1"/>
</dbReference>
<dbReference type="CDD" id="cd01065">
    <property type="entry name" value="NAD_bind_Shikimate_DH"/>
    <property type="match status" value="1"/>
</dbReference>
<comment type="pathway">
    <text evidence="1">Metabolic intermediate biosynthesis; chorismate biosynthesis; chorismate from D-erythrose 4-phosphate and phosphoenolpyruvate: step 4/7.</text>
</comment>
<proteinExistence type="predicted"/>
<accession>A0ABY8PU50</accession>
<dbReference type="SUPFAM" id="SSF53223">
    <property type="entry name" value="Aminoacid dehydrogenase-like, N-terminal domain"/>
    <property type="match status" value="1"/>
</dbReference>
<keyword evidence="2" id="KW-0057">Aromatic amino acid biosynthesis</keyword>
<protein>
    <submittedName>
        <fullName evidence="4">Shikimate dehydrogenase</fullName>
        <ecNumber evidence="4">1.1.1.25</ecNumber>
    </submittedName>
</protein>
<dbReference type="RefSeq" id="WP_281143800.1">
    <property type="nucleotide sequence ID" value="NZ_CP123967.1"/>
</dbReference>
<reference evidence="4 5" key="1">
    <citation type="journal article" date="2008" name="Int. J. Syst. Evol. Microbiol.">
        <title>Tessaracoccus flavescens sp. nov., isolated from marine sediment.</title>
        <authorList>
            <person name="Lee D.W."/>
            <person name="Lee S.D."/>
        </authorList>
    </citation>
    <scope>NUCLEOTIDE SEQUENCE [LARGE SCALE GENOMIC DNA]</scope>
    <source>
        <strain evidence="4 5">T21</strain>
    </source>
</reference>
<evidence type="ECO:0000259" key="3">
    <source>
        <dbReference type="Pfam" id="PF08501"/>
    </source>
</evidence>
<keyword evidence="4" id="KW-0560">Oxidoreductase</keyword>
<dbReference type="GO" id="GO:0004764">
    <property type="term" value="F:shikimate 3-dehydrogenase (NADP+) activity"/>
    <property type="evidence" value="ECO:0007669"/>
    <property type="project" value="UniProtKB-EC"/>
</dbReference>
<evidence type="ECO:0000313" key="4">
    <source>
        <dbReference type="EMBL" id="WGT45966.1"/>
    </source>
</evidence>
<evidence type="ECO:0000313" key="5">
    <source>
        <dbReference type="Proteomes" id="UP001244136"/>
    </source>
</evidence>
<dbReference type="PANTHER" id="PTHR21089:SF1">
    <property type="entry name" value="BIFUNCTIONAL 3-DEHYDROQUINATE DEHYDRATASE_SHIKIMATE DEHYDROGENASE, CHLOROPLASTIC"/>
    <property type="match status" value="1"/>
</dbReference>
<dbReference type="Pfam" id="PF08501">
    <property type="entry name" value="Shikimate_dh_N"/>
    <property type="match status" value="1"/>
</dbReference>
<evidence type="ECO:0000256" key="2">
    <source>
        <dbReference type="ARBA" id="ARBA00023141"/>
    </source>
</evidence>
<dbReference type="InterPro" id="IPR013708">
    <property type="entry name" value="Shikimate_DH-bd_N"/>
</dbReference>
<evidence type="ECO:0000256" key="1">
    <source>
        <dbReference type="ARBA" id="ARBA00004871"/>
    </source>
</evidence>
<dbReference type="EMBL" id="CP123967">
    <property type="protein sequence ID" value="WGT45966.1"/>
    <property type="molecule type" value="Genomic_DNA"/>
</dbReference>
<name>A0ABY8PU50_9ACTN</name>
<dbReference type="InterPro" id="IPR046346">
    <property type="entry name" value="Aminoacid_DH-like_N_sf"/>
</dbReference>
<keyword evidence="5" id="KW-1185">Reference proteome</keyword>
<organism evidence="4 5">
    <name type="scientific">Tessaracoccus lacteus</name>
    <dbReference type="NCBI Taxonomy" id="3041766"/>
    <lineage>
        <taxon>Bacteria</taxon>
        <taxon>Bacillati</taxon>
        <taxon>Actinomycetota</taxon>
        <taxon>Actinomycetes</taxon>
        <taxon>Propionibacteriales</taxon>
        <taxon>Propionibacteriaceae</taxon>
        <taxon>Tessaracoccus</taxon>
    </lineage>
</organism>
<sequence>MPGQRGQGALLRHAGVVGNPAAHSLSPAIHRAGYAAVGLDWDYEAFTVAPADLEGFVRERCADPAWAGLSVTAPHKEAILAFGEPDEPTRLLGAGNTLVFDGGAARIYNTDVPGFVRAWRAHRLAAPSSVAIVGNGATARSIMLAVAGLGAHDVTLVVRDPARATTAAALGRDLGLAVGVQLLGDGIEQVDLVANTIPAAATAPHAEGLAAAAGAVFDVVYDPWPTPLGQAAQLRGIPGLNGLDLLAGQAVDQFFLLTGSEVSYELCRSAAGRELSRRAAL</sequence>
<dbReference type="InterPro" id="IPR036291">
    <property type="entry name" value="NAD(P)-bd_dom_sf"/>
</dbReference>
<feature type="domain" description="Shikimate dehydrogenase substrate binding N-terminal" evidence="3">
    <location>
        <begin position="16"/>
        <end position="98"/>
    </location>
</feature>
<dbReference type="Proteomes" id="UP001244136">
    <property type="component" value="Chromosome"/>
</dbReference>
<dbReference type="SUPFAM" id="SSF51735">
    <property type="entry name" value="NAD(P)-binding Rossmann-fold domains"/>
    <property type="match status" value="1"/>
</dbReference>
<dbReference type="PANTHER" id="PTHR21089">
    <property type="entry name" value="SHIKIMATE DEHYDROGENASE"/>
    <property type="match status" value="1"/>
</dbReference>
<dbReference type="EC" id="1.1.1.25" evidence="4"/>